<dbReference type="Proteomes" id="UP000656723">
    <property type="component" value="Unassembled WGS sequence"/>
</dbReference>
<dbReference type="RefSeq" id="WP_192479454.1">
    <property type="nucleotide sequence ID" value="NZ_ABJEES020000004.1"/>
</dbReference>
<reference evidence="1" key="1">
    <citation type="submission" date="2019-07" db="EMBL/GenBank/DDBJ databases">
        <title>KPC-2 carbapenem resistent Enterobacterales isolates from Germany.</title>
        <authorList>
            <person name="Yao Y."/>
            <person name="Falgenhauer L."/>
            <person name="Imirzalioglu C."/>
            <person name="Chakraborty T."/>
        </authorList>
    </citation>
    <scope>NUCLEOTIDE SEQUENCE</scope>
    <source>
        <strain evidence="1">CA13304</strain>
    </source>
</reference>
<comment type="caution">
    <text evidence="1">The sequence shown here is derived from an EMBL/GenBank/DDBJ whole genome shotgun (WGS) entry which is preliminary data.</text>
</comment>
<sequence length="234" mass="26693">MLEEIIKSYLYTQYNDDDDIQAFVSAYNAMAQNIYSWMVKANLPIFVGGYNAGDQLKWIARGIYGVKPPVLVSGKQTIYGPYNAMMFNQLPFNGRRVVDQSEQVVVSDDLFKRIMTWNFYKGDGFHFTIPWLKRRIMRFLTGADGVDVINDQRWSVSVLFSGAGASISIVKGYRKLTDSSLYNSFTFNSRVFNQKTSVLIKSTNYEYASLFKQAFDSGLLHMPFYQPVSVTIVG</sequence>
<protein>
    <submittedName>
        <fullName evidence="1">Uncharacterized protein</fullName>
    </submittedName>
</protein>
<evidence type="ECO:0000313" key="2">
    <source>
        <dbReference type="Proteomes" id="UP000656723"/>
    </source>
</evidence>
<proteinExistence type="predicted"/>
<dbReference type="EMBL" id="VKME01000031">
    <property type="protein sequence ID" value="MBE0131190.1"/>
    <property type="molecule type" value="Genomic_DNA"/>
</dbReference>
<evidence type="ECO:0000313" key="1">
    <source>
        <dbReference type="EMBL" id="MBE0131190.1"/>
    </source>
</evidence>
<name>A0A8I0T2X1_CITAM</name>
<organism evidence="1 2">
    <name type="scientific">Citrobacter amalonaticus</name>
    <dbReference type="NCBI Taxonomy" id="35703"/>
    <lineage>
        <taxon>Bacteria</taxon>
        <taxon>Pseudomonadati</taxon>
        <taxon>Pseudomonadota</taxon>
        <taxon>Gammaproteobacteria</taxon>
        <taxon>Enterobacterales</taxon>
        <taxon>Enterobacteriaceae</taxon>
        <taxon>Citrobacter</taxon>
    </lineage>
</organism>
<accession>A0A8I0T2X1</accession>
<gene>
    <name evidence="1" type="ORF">FOT72_24735</name>
</gene>
<dbReference type="AlphaFoldDB" id="A0A8I0T2X1"/>